<accession>A0ABS3RY65</accession>
<name>A0ABS3RY65_9ACTN</name>
<reference evidence="1 2" key="1">
    <citation type="submission" date="2021-03" db="EMBL/GenBank/DDBJ databases">
        <title>Actinomadura violae sp. nov., isolated from lichen in Thailand.</title>
        <authorList>
            <person name="Kanchanasin P."/>
            <person name="Saeng-In P."/>
            <person name="Phongsopitanun W."/>
            <person name="Yuki M."/>
            <person name="Kudo T."/>
            <person name="Ohkuma M."/>
            <person name="Tanasupawat S."/>
        </authorList>
    </citation>
    <scope>NUCLEOTIDE SEQUENCE [LARGE SCALE GENOMIC DNA]</scope>
    <source>
        <strain evidence="1 2">LCR2-06</strain>
    </source>
</reference>
<dbReference type="Proteomes" id="UP000680206">
    <property type="component" value="Unassembled WGS sequence"/>
</dbReference>
<keyword evidence="2" id="KW-1185">Reference proteome</keyword>
<gene>
    <name evidence="1" type="ORF">J4709_29360</name>
</gene>
<dbReference type="RefSeq" id="WP_208245132.1">
    <property type="nucleotide sequence ID" value="NZ_JAGEPF010000018.1"/>
</dbReference>
<comment type="caution">
    <text evidence="1">The sequence shown here is derived from an EMBL/GenBank/DDBJ whole genome shotgun (WGS) entry which is preliminary data.</text>
</comment>
<evidence type="ECO:0000313" key="1">
    <source>
        <dbReference type="EMBL" id="MBO2461685.1"/>
    </source>
</evidence>
<dbReference type="EMBL" id="JAGEPF010000018">
    <property type="protein sequence ID" value="MBO2461685.1"/>
    <property type="molecule type" value="Genomic_DNA"/>
</dbReference>
<protein>
    <submittedName>
        <fullName evidence="1">Uncharacterized protein</fullName>
    </submittedName>
</protein>
<evidence type="ECO:0000313" key="2">
    <source>
        <dbReference type="Proteomes" id="UP000680206"/>
    </source>
</evidence>
<sequence length="192" mass="21377">MAVIFTDPYTKTRTVRFDGAVLDLHEQNLIDDSYFHAIVWDAAAQTVTSIEYGATAYAATGRAEVDATDDVRAAARAWAIMATKDTVRADHRALITEGTAVRSLTSRGKAKGLEGKVERIIDSKHDDPFTARNDPTKVALVVDEKSDRRAWVPTGRLEVTTPISEQQVTALAVRMVDERGAADIYRRRRFRR</sequence>
<organism evidence="1 2">
    <name type="scientific">Actinomadura violacea</name>
    <dbReference type="NCBI Taxonomy" id="2819934"/>
    <lineage>
        <taxon>Bacteria</taxon>
        <taxon>Bacillati</taxon>
        <taxon>Actinomycetota</taxon>
        <taxon>Actinomycetes</taxon>
        <taxon>Streptosporangiales</taxon>
        <taxon>Thermomonosporaceae</taxon>
        <taxon>Actinomadura</taxon>
    </lineage>
</organism>
<proteinExistence type="predicted"/>